<evidence type="ECO:0000313" key="1">
    <source>
        <dbReference type="EMBL" id="KAJ0045000.1"/>
    </source>
</evidence>
<name>A0ACC0Z1N9_9ROSI</name>
<reference evidence="2" key="1">
    <citation type="journal article" date="2023" name="G3 (Bethesda)">
        <title>Genome assembly and association tests identify interacting loci associated with vigor, precocity, and sex in interspecific pistachio rootstocks.</title>
        <authorList>
            <person name="Palmer W."/>
            <person name="Jacygrad E."/>
            <person name="Sagayaradj S."/>
            <person name="Cavanaugh K."/>
            <person name="Han R."/>
            <person name="Bertier L."/>
            <person name="Beede B."/>
            <person name="Kafkas S."/>
            <person name="Golino D."/>
            <person name="Preece J."/>
            <person name="Michelmore R."/>
        </authorList>
    </citation>
    <scope>NUCLEOTIDE SEQUENCE [LARGE SCALE GENOMIC DNA]</scope>
</reference>
<protein>
    <submittedName>
        <fullName evidence="1">Uncharacterized protein</fullName>
    </submittedName>
</protein>
<accession>A0ACC0Z1N9</accession>
<proteinExistence type="predicted"/>
<gene>
    <name evidence="1" type="ORF">Pint_03872</name>
</gene>
<dbReference type="Proteomes" id="UP001163603">
    <property type="component" value="Chromosome 3"/>
</dbReference>
<keyword evidence="2" id="KW-1185">Reference proteome</keyword>
<dbReference type="EMBL" id="CM047738">
    <property type="protein sequence ID" value="KAJ0045000.1"/>
    <property type="molecule type" value="Genomic_DNA"/>
</dbReference>
<evidence type="ECO:0000313" key="2">
    <source>
        <dbReference type="Proteomes" id="UP001163603"/>
    </source>
</evidence>
<organism evidence="1 2">
    <name type="scientific">Pistacia integerrima</name>
    <dbReference type="NCBI Taxonomy" id="434235"/>
    <lineage>
        <taxon>Eukaryota</taxon>
        <taxon>Viridiplantae</taxon>
        <taxon>Streptophyta</taxon>
        <taxon>Embryophyta</taxon>
        <taxon>Tracheophyta</taxon>
        <taxon>Spermatophyta</taxon>
        <taxon>Magnoliopsida</taxon>
        <taxon>eudicotyledons</taxon>
        <taxon>Gunneridae</taxon>
        <taxon>Pentapetalae</taxon>
        <taxon>rosids</taxon>
        <taxon>malvids</taxon>
        <taxon>Sapindales</taxon>
        <taxon>Anacardiaceae</taxon>
        <taxon>Pistacia</taxon>
    </lineage>
</organism>
<comment type="caution">
    <text evidence="1">The sequence shown here is derived from an EMBL/GenBank/DDBJ whole genome shotgun (WGS) entry which is preliminary data.</text>
</comment>
<sequence>MASNGTNPSLLSGLVDPTPPKSNENTSKIRRYRRCKSAPTADFLPAEIGLNNLQRSASIFGKPHPHYLRMAAYLGGYLSAGTICFYSVKSQITGKKTNGIVDSIYFCIVTMTTVGYGDLVPNSVLAKLLACAFVFAGMGLGVVLALVEGMDFVDAFYCVCSTITTLGYGDKSFSTTGGRSFAIIWILTSTISLAIDLEAADLDGDGDVSAAEFIIYKLREMGKICQEDISPILKEFEDLDVDQSGTLSASDITLAQNPKTNN</sequence>